<protein>
    <recommendedName>
        <fullName evidence="3">THAP-type domain-containing protein</fullName>
    </recommendedName>
</protein>
<evidence type="ECO:0000313" key="2">
    <source>
        <dbReference type="Proteomes" id="UP000075809"/>
    </source>
</evidence>
<dbReference type="Gene3D" id="3.90.320.10">
    <property type="match status" value="1"/>
</dbReference>
<evidence type="ECO:0008006" key="3">
    <source>
        <dbReference type="Google" id="ProtNLM"/>
    </source>
</evidence>
<dbReference type="STRING" id="64791.A0A151WGN0"/>
<dbReference type="GO" id="GO:0006281">
    <property type="term" value="P:DNA repair"/>
    <property type="evidence" value="ECO:0007669"/>
    <property type="project" value="UniProtKB-ARBA"/>
</dbReference>
<dbReference type="AlphaFoldDB" id="A0A151WGN0"/>
<dbReference type="EMBL" id="KQ983161">
    <property type="protein sequence ID" value="KYQ46982.1"/>
    <property type="molecule type" value="Genomic_DNA"/>
</dbReference>
<keyword evidence="2" id="KW-1185">Reference proteome</keyword>
<feature type="non-terminal residue" evidence="1">
    <location>
        <position position="1"/>
    </location>
</feature>
<sequence length="194" mass="22186">IIEKWKLVCKENFNPKTARVCSEHFHHSQFEDQSWLKDLIGESGNIRVRLKRDVVPLAAIENNQISMDNDLEADVAQPVAHCSFNPDTDCAASTSASSCATQIALNTAVVPNFDISQEMQKLYYGQIQLGMAVLNLKFTYFVICSSFDKECYTLKIERNDDFIFLMLNKLKKVYYSKMLHKVCLLKKVCDKNSQ</sequence>
<evidence type="ECO:0000313" key="1">
    <source>
        <dbReference type="EMBL" id="KYQ46982.1"/>
    </source>
</evidence>
<dbReference type="Proteomes" id="UP000075809">
    <property type="component" value="Unassembled WGS sequence"/>
</dbReference>
<dbReference type="SUPFAM" id="SSF52980">
    <property type="entry name" value="Restriction endonuclease-like"/>
    <property type="match status" value="1"/>
</dbReference>
<reference evidence="1 2" key="1">
    <citation type="submission" date="2015-09" db="EMBL/GenBank/DDBJ databases">
        <title>Trachymyrmex zeteki WGS genome.</title>
        <authorList>
            <person name="Nygaard S."/>
            <person name="Hu H."/>
            <person name="Boomsma J."/>
            <person name="Zhang G."/>
        </authorList>
    </citation>
    <scope>NUCLEOTIDE SEQUENCE [LARGE SCALE GENOMIC DNA]</scope>
    <source>
        <strain evidence="1">Tzet28-1</strain>
        <tissue evidence="1">Whole body</tissue>
    </source>
</reference>
<proteinExistence type="predicted"/>
<dbReference type="InterPro" id="IPR011335">
    <property type="entry name" value="Restrct_endonuc-II-like"/>
</dbReference>
<dbReference type="InterPro" id="IPR011604">
    <property type="entry name" value="PDDEXK-like_dom_sf"/>
</dbReference>
<gene>
    <name evidence="1" type="ORF">ALC60_13994</name>
</gene>
<organism evidence="1 2">
    <name type="scientific">Mycetomoellerius zeteki</name>
    <dbReference type="NCBI Taxonomy" id="64791"/>
    <lineage>
        <taxon>Eukaryota</taxon>
        <taxon>Metazoa</taxon>
        <taxon>Ecdysozoa</taxon>
        <taxon>Arthropoda</taxon>
        <taxon>Hexapoda</taxon>
        <taxon>Insecta</taxon>
        <taxon>Pterygota</taxon>
        <taxon>Neoptera</taxon>
        <taxon>Endopterygota</taxon>
        <taxon>Hymenoptera</taxon>
        <taxon>Apocrita</taxon>
        <taxon>Aculeata</taxon>
        <taxon>Formicoidea</taxon>
        <taxon>Formicidae</taxon>
        <taxon>Myrmicinae</taxon>
        <taxon>Mycetomoellerius</taxon>
    </lineage>
</organism>
<accession>A0A151WGN0</accession>
<name>A0A151WGN0_9HYME</name>